<dbReference type="SUPFAM" id="SSF103473">
    <property type="entry name" value="MFS general substrate transporter"/>
    <property type="match status" value="1"/>
</dbReference>
<evidence type="ECO:0000313" key="8">
    <source>
        <dbReference type="EMBL" id="MDI5966355.1"/>
    </source>
</evidence>
<evidence type="ECO:0000256" key="4">
    <source>
        <dbReference type="ARBA" id="ARBA00022692"/>
    </source>
</evidence>
<accession>A0AA90H651</accession>
<dbReference type="EMBL" id="JAAGKO020000050">
    <property type="protein sequence ID" value="MDI5966355.1"/>
    <property type="molecule type" value="Genomic_DNA"/>
</dbReference>
<evidence type="ECO:0000256" key="7">
    <source>
        <dbReference type="SAM" id="Phobius"/>
    </source>
</evidence>
<dbReference type="AlphaFoldDB" id="A0AA90H651"/>
<keyword evidence="6 7" id="KW-0472">Membrane</keyword>
<feature type="transmembrane region" description="Helical" evidence="7">
    <location>
        <begin position="120"/>
        <end position="143"/>
    </location>
</feature>
<dbReference type="PANTHER" id="PTHR23513">
    <property type="entry name" value="INTEGRAL MEMBRANE EFFLUX PROTEIN-RELATED"/>
    <property type="match status" value="1"/>
</dbReference>
<dbReference type="CDD" id="cd06173">
    <property type="entry name" value="MFS_MefA_like"/>
    <property type="match status" value="1"/>
</dbReference>
<comment type="subcellular location">
    <subcellularLocation>
        <location evidence="1">Cell membrane</location>
        <topology evidence="1">Multi-pass membrane protein</topology>
    </subcellularLocation>
</comment>
<dbReference type="Gene3D" id="1.20.1250.20">
    <property type="entry name" value="MFS general substrate transporter like domains"/>
    <property type="match status" value="1"/>
</dbReference>
<proteinExistence type="predicted"/>
<dbReference type="InterPro" id="IPR010290">
    <property type="entry name" value="TM_effector"/>
</dbReference>
<evidence type="ECO:0000313" key="9">
    <source>
        <dbReference type="EMBL" id="MDI5974274.1"/>
    </source>
</evidence>
<gene>
    <name evidence="8" type="ORF">POF43_027110</name>
    <name evidence="9" type="ORF">POF50_033860</name>
</gene>
<keyword evidence="10" id="KW-1185">Reference proteome</keyword>
<evidence type="ECO:0000313" key="10">
    <source>
        <dbReference type="Proteomes" id="UP001156398"/>
    </source>
</evidence>
<feature type="transmembrane region" description="Helical" evidence="7">
    <location>
        <begin position="264"/>
        <end position="286"/>
    </location>
</feature>
<dbReference type="EMBL" id="JABXJJ020000067">
    <property type="protein sequence ID" value="MDI5974274.1"/>
    <property type="molecule type" value="Genomic_DNA"/>
</dbReference>
<feature type="transmembrane region" description="Helical" evidence="7">
    <location>
        <begin position="48"/>
        <end position="81"/>
    </location>
</feature>
<dbReference type="InterPro" id="IPR036259">
    <property type="entry name" value="MFS_trans_sf"/>
</dbReference>
<dbReference type="RefSeq" id="WP_271315507.1">
    <property type="nucleotide sequence ID" value="NZ_JAAGKO020000050.1"/>
</dbReference>
<protein>
    <submittedName>
        <fullName evidence="9">MFS transporter</fullName>
    </submittedName>
</protein>
<feature type="transmembrane region" description="Helical" evidence="7">
    <location>
        <begin position="237"/>
        <end position="258"/>
    </location>
</feature>
<feature type="transmembrane region" description="Helical" evidence="7">
    <location>
        <begin position="385"/>
        <end position="404"/>
    </location>
</feature>
<dbReference type="Pfam" id="PF05977">
    <property type="entry name" value="MFS_3"/>
    <property type="match status" value="1"/>
</dbReference>
<dbReference type="GO" id="GO:0005886">
    <property type="term" value="C:plasma membrane"/>
    <property type="evidence" value="ECO:0007669"/>
    <property type="project" value="UniProtKB-SubCell"/>
</dbReference>
<feature type="transmembrane region" description="Helical" evidence="7">
    <location>
        <begin position="187"/>
        <end position="206"/>
    </location>
</feature>
<sequence>MAQVEVGGAPPQDGAGQALVPLRRNWRFQALWAGSAASMLGARMADTAYPLLLLAMTGSSAMAGAFGGVQMTASLVFGVHGGSTADRHDRRTVLIIADGVRCLVTCSIPVALWLHCLTVVQTLLVAVVIGAATAYTGPTRLLAVRSVVPKAQLRQALSQDEARANGSSLLGPPIAGFLFGVGRQAPFLGTAFGSLVAFAAACVVRFDTAGAGGGRPRGSALEGFRYLVHSRDLRPTLAVACVLNLCSTALVLPVIVLLRSHGTHTGGIGLALSGEAVGGILGALLIGRLHRLMGPGKLLLASTWICVPLFFAPLLPGGAVTVFLALVVTMLSMPALRVMVDVLIFQQVEDELRGRVVAATMMLFMLGVPAGMFGSGLLLDWFSPGATLAFFAALLAAALVPATLSRRLRGAVWPA</sequence>
<keyword evidence="2" id="KW-0813">Transport</keyword>
<reference evidence="9 10" key="1">
    <citation type="submission" date="2023-05" db="EMBL/GenBank/DDBJ databases">
        <title>Streptantibioticus silvisoli sp. nov., acidotolerant actinomycetes 1 from pine litter.</title>
        <authorList>
            <person name="Swiecimska M."/>
            <person name="Golinska P."/>
            <person name="Sangal V."/>
            <person name="Wachnowicz B."/>
            <person name="Goodfellow M."/>
        </authorList>
    </citation>
    <scope>NUCLEOTIDE SEQUENCE</scope>
    <source>
        <strain evidence="9">SL13</strain>
        <strain evidence="8 10">SL54</strain>
    </source>
</reference>
<dbReference type="Proteomes" id="UP001156398">
    <property type="component" value="Unassembled WGS sequence"/>
</dbReference>
<keyword evidence="5 7" id="KW-1133">Transmembrane helix</keyword>
<evidence type="ECO:0000256" key="5">
    <source>
        <dbReference type="ARBA" id="ARBA00022989"/>
    </source>
</evidence>
<dbReference type="PANTHER" id="PTHR23513:SF11">
    <property type="entry name" value="STAPHYLOFERRIN A TRANSPORTER"/>
    <property type="match status" value="1"/>
</dbReference>
<organism evidence="9">
    <name type="scientific">Streptantibioticus silvisoli</name>
    <dbReference type="NCBI Taxonomy" id="2705255"/>
    <lineage>
        <taxon>Bacteria</taxon>
        <taxon>Bacillati</taxon>
        <taxon>Actinomycetota</taxon>
        <taxon>Actinomycetes</taxon>
        <taxon>Kitasatosporales</taxon>
        <taxon>Streptomycetaceae</taxon>
        <taxon>Streptantibioticus</taxon>
    </lineage>
</organism>
<evidence type="ECO:0000256" key="1">
    <source>
        <dbReference type="ARBA" id="ARBA00004651"/>
    </source>
</evidence>
<comment type="caution">
    <text evidence="9">The sequence shown here is derived from an EMBL/GenBank/DDBJ whole genome shotgun (WGS) entry which is preliminary data.</text>
</comment>
<name>A0AA90H651_9ACTN</name>
<keyword evidence="3" id="KW-1003">Cell membrane</keyword>
<evidence type="ECO:0000256" key="2">
    <source>
        <dbReference type="ARBA" id="ARBA00022448"/>
    </source>
</evidence>
<evidence type="ECO:0000256" key="3">
    <source>
        <dbReference type="ARBA" id="ARBA00022475"/>
    </source>
</evidence>
<keyword evidence="4 7" id="KW-0812">Transmembrane</keyword>
<evidence type="ECO:0000256" key="6">
    <source>
        <dbReference type="ARBA" id="ARBA00023136"/>
    </source>
</evidence>
<feature type="transmembrane region" description="Helical" evidence="7">
    <location>
        <begin position="356"/>
        <end position="379"/>
    </location>
</feature>